<comment type="caution">
    <text evidence="2">The sequence shown here is derived from an EMBL/GenBank/DDBJ whole genome shotgun (WGS) entry which is preliminary data.</text>
</comment>
<organism evidence="2 3">
    <name type="scientific">Roseateles depolymerans</name>
    <dbReference type="NCBI Taxonomy" id="76731"/>
    <lineage>
        <taxon>Bacteria</taxon>
        <taxon>Pseudomonadati</taxon>
        <taxon>Pseudomonadota</taxon>
        <taxon>Betaproteobacteria</taxon>
        <taxon>Burkholderiales</taxon>
        <taxon>Sphaerotilaceae</taxon>
        <taxon>Roseateles</taxon>
    </lineage>
</organism>
<proteinExistence type="predicted"/>
<dbReference type="SUPFAM" id="SSF51182">
    <property type="entry name" value="RmlC-like cupins"/>
    <property type="match status" value="1"/>
</dbReference>
<dbReference type="Proteomes" id="UP000249633">
    <property type="component" value="Unassembled WGS sequence"/>
</dbReference>
<accession>A0A2W5FJE1</accession>
<dbReference type="InterPro" id="IPR025979">
    <property type="entry name" value="ChrR-like_cupin_dom"/>
</dbReference>
<dbReference type="InterPro" id="IPR011051">
    <property type="entry name" value="RmlC_Cupin_sf"/>
</dbReference>
<dbReference type="AlphaFoldDB" id="A0A2W5FJE1"/>
<sequence>MQGLLPHVCPQVEAALACAGLDDWLGEGEGKGSLPLQFMASGGWVELMRLAPGTRMARHRHRGEVHGFHLQGWRQLADGRLLGPGAYAFEPAGQVDHWAAAGAQPLVLQVVVLGDVDYVDEQGGLLRRITMADRLADYRAACARRGLAAPLMPG</sequence>
<dbReference type="Pfam" id="PF12973">
    <property type="entry name" value="Cupin_7"/>
    <property type="match status" value="1"/>
</dbReference>
<dbReference type="InterPro" id="IPR014710">
    <property type="entry name" value="RmlC-like_jellyroll"/>
</dbReference>
<evidence type="ECO:0000313" key="2">
    <source>
        <dbReference type="EMBL" id="PZP32976.1"/>
    </source>
</evidence>
<gene>
    <name evidence="2" type="ORF">DI603_09915</name>
</gene>
<feature type="domain" description="ChrR-like cupin" evidence="1">
    <location>
        <begin position="33"/>
        <end position="97"/>
    </location>
</feature>
<evidence type="ECO:0000313" key="3">
    <source>
        <dbReference type="Proteomes" id="UP000249633"/>
    </source>
</evidence>
<reference evidence="2 3" key="1">
    <citation type="submission" date="2017-08" db="EMBL/GenBank/DDBJ databases">
        <title>Infants hospitalized years apart are colonized by the same room-sourced microbial strains.</title>
        <authorList>
            <person name="Brooks B."/>
            <person name="Olm M.R."/>
            <person name="Firek B.A."/>
            <person name="Baker R."/>
            <person name="Thomas B.C."/>
            <person name="Morowitz M.J."/>
            <person name="Banfield J.F."/>
        </authorList>
    </citation>
    <scope>NUCLEOTIDE SEQUENCE [LARGE SCALE GENOMIC DNA]</scope>
    <source>
        <strain evidence="2">S2_012_000_R2_81</strain>
    </source>
</reference>
<dbReference type="Gene3D" id="2.60.120.10">
    <property type="entry name" value="Jelly Rolls"/>
    <property type="match status" value="1"/>
</dbReference>
<dbReference type="EMBL" id="QFOD01000007">
    <property type="protein sequence ID" value="PZP32976.1"/>
    <property type="molecule type" value="Genomic_DNA"/>
</dbReference>
<name>A0A2W5FJE1_9BURK</name>
<evidence type="ECO:0000259" key="1">
    <source>
        <dbReference type="Pfam" id="PF12973"/>
    </source>
</evidence>
<protein>
    <submittedName>
        <fullName evidence="2">Anti-sigma factor</fullName>
    </submittedName>
</protein>